<dbReference type="EMBL" id="BNCJ01000009">
    <property type="protein sequence ID" value="GHF57639.1"/>
    <property type="molecule type" value="Genomic_DNA"/>
</dbReference>
<reference evidence="1" key="1">
    <citation type="journal article" date="2014" name="Int. J. Syst. Evol. Microbiol.">
        <title>Complete genome sequence of Corynebacterium casei LMG S-19264T (=DSM 44701T), isolated from a smear-ripened cheese.</title>
        <authorList>
            <consortium name="US DOE Joint Genome Institute (JGI-PGF)"/>
            <person name="Walter F."/>
            <person name="Albersmeier A."/>
            <person name="Kalinowski J."/>
            <person name="Ruckert C."/>
        </authorList>
    </citation>
    <scope>NUCLEOTIDE SEQUENCE</scope>
    <source>
        <strain evidence="1">KCTC 42650</strain>
    </source>
</reference>
<accession>A0A8J3M866</accession>
<protein>
    <submittedName>
        <fullName evidence="1">Uncharacterized protein</fullName>
    </submittedName>
</protein>
<comment type="caution">
    <text evidence="1">The sequence shown here is derived from an EMBL/GenBank/DDBJ whole genome shotgun (WGS) entry which is preliminary data.</text>
</comment>
<gene>
    <name evidence="1" type="ORF">GCM10017056_31420</name>
</gene>
<reference evidence="1" key="2">
    <citation type="submission" date="2020-09" db="EMBL/GenBank/DDBJ databases">
        <authorList>
            <person name="Sun Q."/>
            <person name="Kim S."/>
        </authorList>
    </citation>
    <scope>NUCLEOTIDE SEQUENCE</scope>
    <source>
        <strain evidence="1">KCTC 42650</strain>
    </source>
</reference>
<evidence type="ECO:0000313" key="2">
    <source>
        <dbReference type="Proteomes" id="UP000626220"/>
    </source>
</evidence>
<sequence>MRPFLALLLLAACNTPSPHFSGLEATRVSVAGSVFDIRVRGDLAEALRVNAQYAPRFGPIRARAAFAMEQVSGCTVTEVSGDQALALGKLSCKDRPTRWSAPVAPVSYSCTDVGHWSSYRLGVTWQDFDCDPV</sequence>
<keyword evidence="2" id="KW-1185">Reference proteome</keyword>
<organism evidence="1 2">
    <name type="scientific">Seohaeicola zhoushanensis</name>
    <dbReference type="NCBI Taxonomy" id="1569283"/>
    <lineage>
        <taxon>Bacteria</taxon>
        <taxon>Pseudomonadati</taxon>
        <taxon>Pseudomonadota</taxon>
        <taxon>Alphaproteobacteria</taxon>
        <taxon>Rhodobacterales</taxon>
        <taxon>Roseobacteraceae</taxon>
        <taxon>Seohaeicola</taxon>
    </lineage>
</organism>
<dbReference type="Proteomes" id="UP000626220">
    <property type="component" value="Unassembled WGS sequence"/>
</dbReference>
<dbReference type="RefSeq" id="WP_189681049.1">
    <property type="nucleotide sequence ID" value="NZ_BNCJ01000009.1"/>
</dbReference>
<name>A0A8J3M866_9RHOB</name>
<proteinExistence type="predicted"/>
<evidence type="ECO:0000313" key="1">
    <source>
        <dbReference type="EMBL" id="GHF57639.1"/>
    </source>
</evidence>
<dbReference type="AlphaFoldDB" id="A0A8J3M866"/>